<sequence>MTEYILSINFYFYIPLVILALAAQVLILRKLIFAWFDPLFTYLVFNSFSIAFVMYLFFDEQIYFVYLITFILSNIFFITGLILGNKKLGSQPNNFSNLINLDYSKDDLLINNISILKKYSKQLNIILYICVFILLTANTILFLQYGSVPLFSENAEVAKVEFRTGGFGFIYRINDALLPGAIGIILIKIFNPKIQVGKYQYLSLILCLLILIFLALSSGSKGAILLIVNLVFYIYLINKQFNTKHIYKINFYISILFILGISVVLFILWRASIAVQYLNVFEALLVRFVGAGDVFYYFYNYDLINVFDYNPIDYLINSINPLLSLLRLSEYSTALGERIISEAIGLTTGGFGANPQHPIEGLIYFGFFGSWIFSLTIGYIVSVIRTRLLLFVLKKPHQLNLLLYMICAYQIMKLPVDSNLLLESLYSTVIIGIPIFMYVQLFFASKSTSVKQAGK</sequence>
<proteinExistence type="predicted"/>
<feature type="transmembrane region" description="Helical" evidence="1">
    <location>
        <begin position="362"/>
        <end position="384"/>
    </location>
</feature>
<evidence type="ECO:0000256" key="1">
    <source>
        <dbReference type="SAM" id="Phobius"/>
    </source>
</evidence>
<feature type="transmembrane region" description="Helical" evidence="1">
    <location>
        <begin position="166"/>
        <end position="187"/>
    </location>
</feature>
<feature type="transmembrane region" description="Helical" evidence="1">
    <location>
        <begin position="6"/>
        <end position="27"/>
    </location>
</feature>
<reference evidence="2" key="2">
    <citation type="journal article" date="2022" name="Microbiol. Resour. Announc.">
        <title>Metagenome Sequencing to Explore Phylogenomics of Terrestrial Cyanobacteria.</title>
        <authorList>
            <person name="Ward R.D."/>
            <person name="Stajich J.E."/>
            <person name="Johansen J.R."/>
            <person name="Huntemann M."/>
            <person name="Clum A."/>
            <person name="Foster B."/>
            <person name="Foster B."/>
            <person name="Roux S."/>
            <person name="Palaniappan K."/>
            <person name="Varghese N."/>
            <person name="Mukherjee S."/>
            <person name="Reddy T.B.K."/>
            <person name="Daum C."/>
            <person name="Copeland A."/>
            <person name="Chen I.A."/>
            <person name="Ivanova N.N."/>
            <person name="Kyrpides N.C."/>
            <person name="Shapiro N."/>
            <person name="Eloe-Fadrosh E.A."/>
            <person name="Pietrasiak N."/>
        </authorList>
    </citation>
    <scope>NUCLEOTIDE SEQUENCE</scope>
    <source>
        <strain evidence="2">JT2-VF2</strain>
    </source>
</reference>
<evidence type="ECO:0000313" key="3">
    <source>
        <dbReference type="Proteomes" id="UP000715781"/>
    </source>
</evidence>
<feature type="transmembrane region" description="Helical" evidence="1">
    <location>
        <begin position="64"/>
        <end position="83"/>
    </location>
</feature>
<name>A0A951PXY6_9NOST</name>
<accession>A0A951PXY6</accession>
<evidence type="ECO:0000313" key="2">
    <source>
        <dbReference type="EMBL" id="MBW4561955.1"/>
    </source>
</evidence>
<feature type="transmembrane region" description="Helical" evidence="1">
    <location>
        <begin position="424"/>
        <end position="445"/>
    </location>
</feature>
<gene>
    <name evidence="2" type="ORF">KME32_12530</name>
</gene>
<keyword evidence="1" id="KW-1133">Transmembrane helix</keyword>
<organism evidence="2 3">
    <name type="scientific">Mojavia pulchra JT2-VF2</name>
    <dbReference type="NCBI Taxonomy" id="287848"/>
    <lineage>
        <taxon>Bacteria</taxon>
        <taxon>Bacillati</taxon>
        <taxon>Cyanobacteriota</taxon>
        <taxon>Cyanophyceae</taxon>
        <taxon>Nostocales</taxon>
        <taxon>Nostocaceae</taxon>
    </lineage>
</organism>
<feature type="transmembrane region" description="Helical" evidence="1">
    <location>
        <begin position="249"/>
        <end position="269"/>
    </location>
</feature>
<keyword evidence="1" id="KW-0812">Transmembrane</keyword>
<comment type="caution">
    <text evidence="2">The sequence shown here is derived from an EMBL/GenBank/DDBJ whole genome shotgun (WGS) entry which is preliminary data.</text>
</comment>
<dbReference type="EMBL" id="JAHHHN010000006">
    <property type="protein sequence ID" value="MBW4561955.1"/>
    <property type="molecule type" value="Genomic_DNA"/>
</dbReference>
<dbReference type="Proteomes" id="UP000715781">
    <property type="component" value="Unassembled WGS sequence"/>
</dbReference>
<feature type="transmembrane region" description="Helical" evidence="1">
    <location>
        <begin position="199"/>
        <end position="216"/>
    </location>
</feature>
<feature type="transmembrane region" description="Helical" evidence="1">
    <location>
        <begin position="125"/>
        <end position="146"/>
    </location>
</feature>
<feature type="transmembrane region" description="Helical" evidence="1">
    <location>
        <begin position="396"/>
        <end position="412"/>
    </location>
</feature>
<protein>
    <submittedName>
        <fullName evidence="2">Oligosaccharide repeat unit polymerase</fullName>
    </submittedName>
</protein>
<keyword evidence="1" id="KW-0472">Membrane</keyword>
<dbReference type="AlphaFoldDB" id="A0A951PXY6"/>
<feature type="transmembrane region" description="Helical" evidence="1">
    <location>
        <begin position="39"/>
        <end position="58"/>
    </location>
</feature>
<reference evidence="2" key="1">
    <citation type="submission" date="2021-05" db="EMBL/GenBank/DDBJ databases">
        <authorList>
            <person name="Pietrasiak N."/>
            <person name="Ward R."/>
            <person name="Stajich J.E."/>
            <person name="Kurbessoian T."/>
        </authorList>
    </citation>
    <scope>NUCLEOTIDE SEQUENCE</scope>
    <source>
        <strain evidence="2">JT2-VF2</strain>
    </source>
</reference>